<dbReference type="Proteomes" id="UP000250169">
    <property type="component" value="Unassembled WGS sequence"/>
</dbReference>
<dbReference type="CDD" id="cd00093">
    <property type="entry name" value="HTH_XRE"/>
    <property type="match status" value="1"/>
</dbReference>
<dbReference type="InterPro" id="IPR001387">
    <property type="entry name" value="Cro/C1-type_HTH"/>
</dbReference>
<organism evidence="2 3">
    <name type="scientific">Capnocytophaga ochracea</name>
    <dbReference type="NCBI Taxonomy" id="1018"/>
    <lineage>
        <taxon>Bacteria</taxon>
        <taxon>Pseudomonadati</taxon>
        <taxon>Bacteroidota</taxon>
        <taxon>Flavobacteriia</taxon>
        <taxon>Flavobacteriales</taxon>
        <taxon>Flavobacteriaceae</taxon>
        <taxon>Capnocytophaga</taxon>
    </lineage>
</organism>
<evidence type="ECO:0000313" key="2">
    <source>
        <dbReference type="EMBL" id="SQA92486.1"/>
    </source>
</evidence>
<dbReference type="PROSITE" id="PS50943">
    <property type="entry name" value="HTH_CROC1"/>
    <property type="match status" value="1"/>
</dbReference>
<dbReference type="GO" id="GO:0003677">
    <property type="term" value="F:DNA binding"/>
    <property type="evidence" value="ECO:0007669"/>
    <property type="project" value="InterPro"/>
</dbReference>
<name>A0A2X2SH68_CAPOC</name>
<dbReference type="SUPFAM" id="SSF47413">
    <property type="entry name" value="lambda repressor-like DNA-binding domains"/>
    <property type="match status" value="1"/>
</dbReference>
<feature type="domain" description="HTH cro/C1-type" evidence="1">
    <location>
        <begin position="7"/>
        <end position="58"/>
    </location>
</feature>
<protein>
    <recommendedName>
        <fullName evidence="1">HTH cro/C1-type domain-containing protein</fullName>
    </recommendedName>
</protein>
<accession>A0A2X2SH68</accession>
<gene>
    <name evidence="2" type="ORF">NCTC11545_00046</name>
</gene>
<sequence>MIDYNYISKKIKSKGFKLADVANTLGVQYQTLNKNLKNNSLDTIQKVSEVIGVSFFELLLPPEGFAHFYDEQGHWLGIVRKYPYSQEADSVHMKEQFQQEDTKEDEK</sequence>
<reference evidence="2 3" key="1">
    <citation type="submission" date="2018-06" db="EMBL/GenBank/DDBJ databases">
        <authorList>
            <consortium name="Pathogen Informatics"/>
            <person name="Doyle S."/>
        </authorList>
    </citation>
    <scope>NUCLEOTIDE SEQUENCE [LARGE SCALE GENOMIC DNA]</scope>
    <source>
        <strain evidence="2 3">NCTC11545</strain>
    </source>
</reference>
<dbReference type="RefSeq" id="WP_111971858.1">
    <property type="nucleotide sequence ID" value="NZ_UAVS01000001.1"/>
</dbReference>
<dbReference type="EMBL" id="UAVS01000001">
    <property type="protein sequence ID" value="SQA92486.1"/>
    <property type="molecule type" value="Genomic_DNA"/>
</dbReference>
<dbReference type="Gene3D" id="1.10.260.40">
    <property type="entry name" value="lambda repressor-like DNA-binding domains"/>
    <property type="match status" value="1"/>
</dbReference>
<dbReference type="InterPro" id="IPR010982">
    <property type="entry name" value="Lambda_DNA-bd_dom_sf"/>
</dbReference>
<proteinExistence type="predicted"/>
<evidence type="ECO:0000313" key="3">
    <source>
        <dbReference type="Proteomes" id="UP000250169"/>
    </source>
</evidence>
<evidence type="ECO:0000259" key="1">
    <source>
        <dbReference type="PROSITE" id="PS50943"/>
    </source>
</evidence>
<dbReference type="AlphaFoldDB" id="A0A2X2SH68"/>